<dbReference type="Proteomes" id="UP000250235">
    <property type="component" value="Unassembled WGS sequence"/>
</dbReference>
<gene>
    <name evidence="1" type="ORF">F511_12197</name>
</gene>
<dbReference type="GO" id="GO:0009507">
    <property type="term" value="C:chloroplast"/>
    <property type="evidence" value="ECO:0007669"/>
    <property type="project" value="TreeGrafter"/>
</dbReference>
<dbReference type="PANTHER" id="PTHR37217">
    <property type="entry name" value="EXPRESSED PROTEIN"/>
    <property type="match status" value="1"/>
</dbReference>
<keyword evidence="2" id="KW-1185">Reference proteome</keyword>
<dbReference type="AlphaFoldDB" id="A0A2Z7C0V8"/>
<sequence length="277" mass="31132">MFSISAFLPLKPSSHVVVTSYRQLGPFCNVDHYHCSHLHNLPSHEFRFPLVSHTPASSHRWSISGTISSNEGTVPLMQIEDLVEKDWSFLDTDYPSSDEEHRLKMDRIISAGGISKTARVLVSIGSEAFVDRVFDTSPVQQLLIVHDSLLTLACIKEKYDSVKCWQGEVINVPEKWTPFDVVFLYFLPGLPFELNEVLGALAKRCSLGARVVMSHPQGRQAIEEQRLKYPDVVVSSLPEETMLVSVAAEHSFEVVEFVDEPAGFYLAVLRLNTVQDM</sequence>
<name>A0A2Z7C0V8_9LAMI</name>
<dbReference type="OrthoDB" id="276388at2759"/>
<evidence type="ECO:0000313" key="1">
    <source>
        <dbReference type="EMBL" id="KZV37915.1"/>
    </source>
</evidence>
<proteinExistence type="predicted"/>
<accession>A0A2Z7C0V8</accession>
<dbReference type="PANTHER" id="PTHR37217:SF1">
    <property type="entry name" value="EXPRESSED PROTEIN"/>
    <property type="match status" value="1"/>
</dbReference>
<protein>
    <submittedName>
        <fullName evidence="1">Uncharacterized protein</fullName>
    </submittedName>
</protein>
<reference evidence="1 2" key="1">
    <citation type="journal article" date="2015" name="Proc. Natl. Acad. Sci. U.S.A.">
        <title>The resurrection genome of Boea hygrometrica: A blueprint for survival of dehydration.</title>
        <authorList>
            <person name="Xiao L."/>
            <person name="Yang G."/>
            <person name="Zhang L."/>
            <person name="Yang X."/>
            <person name="Zhao S."/>
            <person name="Ji Z."/>
            <person name="Zhou Q."/>
            <person name="Hu M."/>
            <person name="Wang Y."/>
            <person name="Chen M."/>
            <person name="Xu Y."/>
            <person name="Jin H."/>
            <person name="Xiao X."/>
            <person name="Hu G."/>
            <person name="Bao F."/>
            <person name="Hu Y."/>
            <person name="Wan P."/>
            <person name="Li L."/>
            <person name="Deng X."/>
            <person name="Kuang T."/>
            <person name="Xiang C."/>
            <person name="Zhu J.K."/>
            <person name="Oliver M.J."/>
            <person name="He Y."/>
        </authorList>
    </citation>
    <scope>NUCLEOTIDE SEQUENCE [LARGE SCALE GENOMIC DNA]</scope>
    <source>
        <strain evidence="2">cv. XS01</strain>
    </source>
</reference>
<organism evidence="1 2">
    <name type="scientific">Dorcoceras hygrometricum</name>
    <dbReference type="NCBI Taxonomy" id="472368"/>
    <lineage>
        <taxon>Eukaryota</taxon>
        <taxon>Viridiplantae</taxon>
        <taxon>Streptophyta</taxon>
        <taxon>Embryophyta</taxon>
        <taxon>Tracheophyta</taxon>
        <taxon>Spermatophyta</taxon>
        <taxon>Magnoliopsida</taxon>
        <taxon>eudicotyledons</taxon>
        <taxon>Gunneridae</taxon>
        <taxon>Pentapetalae</taxon>
        <taxon>asterids</taxon>
        <taxon>lamiids</taxon>
        <taxon>Lamiales</taxon>
        <taxon>Gesneriaceae</taxon>
        <taxon>Didymocarpoideae</taxon>
        <taxon>Trichosporeae</taxon>
        <taxon>Loxocarpinae</taxon>
        <taxon>Dorcoceras</taxon>
    </lineage>
</organism>
<dbReference type="EMBL" id="KV002472">
    <property type="protein sequence ID" value="KZV37915.1"/>
    <property type="molecule type" value="Genomic_DNA"/>
</dbReference>
<evidence type="ECO:0000313" key="2">
    <source>
        <dbReference type="Proteomes" id="UP000250235"/>
    </source>
</evidence>